<evidence type="ECO:0000256" key="3">
    <source>
        <dbReference type="ARBA" id="ARBA00022723"/>
    </source>
</evidence>
<proteinExistence type="inferred from homology"/>
<evidence type="ECO:0000256" key="6">
    <source>
        <dbReference type="ARBA" id="ARBA00023049"/>
    </source>
</evidence>
<evidence type="ECO:0000313" key="8">
    <source>
        <dbReference type="EMBL" id="KJY56452.1"/>
    </source>
</evidence>
<evidence type="ECO:0000256" key="1">
    <source>
        <dbReference type="ARBA" id="ARBA00010243"/>
    </source>
</evidence>
<dbReference type="OrthoDB" id="9804482at2"/>
<dbReference type="PATRIC" id="fig|1218507.3.peg.957"/>
<dbReference type="PROSITE" id="PS50249">
    <property type="entry name" value="MPN"/>
    <property type="match status" value="1"/>
</dbReference>
<organism evidence="8 9">
    <name type="scientific">Lactobacillus melliventris</name>
    <dbReference type="NCBI Taxonomy" id="1218507"/>
    <lineage>
        <taxon>Bacteria</taxon>
        <taxon>Bacillati</taxon>
        <taxon>Bacillota</taxon>
        <taxon>Bacilli</taxon>
        <taxon>Lactobacillales</taxon>
        <taxon>Lactobacillaceae</taxon>
        <taxon>Lactobacillus</taxon>
    </lineage>
</organism>
<dbReference type="Gene3D" id="3.40.140.10">
    <property type="entry name" value="Cytidine Deaminase, domain 2"/>
    <property type="match status" value="1"/>
</dbReference>
<evidence type="ECO:0000256" key="4">
    <source>
        <dbReference type="ARBA" id="ARBA00022801"/>
    </source>
</evidence>
<dbReference type="GO" id="GO:0008237">
    <property type="term" value="F:metallopeptidase activity"/>
    <property type="evidence" value="ECO:0007669"/>
    <property type="project" value="UniProtKB-KW"/>
</dbReference>
<dbReference type="HOGENOM" id="CLU_073529_2_1_9"/>
<dbReference type="PANTHER" id="PTHR30471">
    <property type="entry name" value="DNA REPAIR PROTEIN RADC"/>
    <property type="match status" value="1"/>
</dbReference>
<keyword evidence="5" id="KW-0862">Zinc</keyword>
<protein>
    <submittedName>
        <fullName evidence="8">DNA repair protein RadC</fullName>
    </submittedName>
</protein>
<dbReference type="Pfam" id="PF04002">
    <property type="entry name" value="RadC"/>
    <property type="match status" value="1"/>
</dbReference>
<accession>A0A0F4LC97</accession>
<keyword evidence="2" id="KW-0645">Protease</keyword>
<dbReference type="Proteomes" id="UP000033531">
    <property type="component" value="Unassembled WGS sequence"/>
</dbReference>
<dbReference type="GO" id="GO:0046872">
    <property type="term" value="F:metal ion binding"/>
    <property type="evidence" value="ECO:0007669"/>
    <property type="project" value="UniProtKB-KW"/>
</dbReference>
<dbReference type="InterPro" id="IPR037518">
    <property type="entry name" value="MPN"/>
</dbReference>
<evidence type="ECO:0000313" key="9">
    <source>
        <dbReference type="Proteomes" id="UP000033531"/>
    </source>
</evidence>
<keyword evidence="6" id="KW-0482">Metalloprotease</keyword>
<keyword evidence="4" id="KW-0378">Hydrolase</keyword>
<dbReference type="EMBL" id="JXLI01000010">
    <property type="protein sequence ID" value="KJY56452.1"/>
    <property type="molecule type" value="Genomic_DNA"/>
</dbReference>
<comment type="caution">
    <text evidence="8">The sequence shown here is derived from an EMBL/GenBank/DDBJ whole genome shotgun (WGS) entry which is preliminary data.</text>
</comment>
<dbReference type="STRING" id="1218507.JF74_07880"/>
<dbReference type="RefSeq" id="WP_046324732.1">
    <property type="nucleotide sequence ID" value="NZ_JBHTMT010000001.1"/>
</dbReference>
<dbReference type="PROSITE" id="PS01302">
    <property type="entry name" value="UPF0758"/>
    <property type="match status" value="1"/>
</dbReference>
<gene>
    <name evidence="8" type="ORF">JF74_07880</name>
</gene>
<dbReference type="GO" id="GO:0006508">
    <property type="term" value="P:proteolysis"/>
    <property type="evidence" value="ECO:0007669"/>
    <property type="project" value="UniProtKB-KW"/>
</dbReference>
<dbReference type="PANTHER" id="PTHR30471:SF3">
    <property type="entry name" value="UPF0758 PROTEIN YEES-RELATED"/>
    <property type="match status" value="1"/>
</dbReference>
<dbReference type="InterPro" id="IPR025657">
    <property type="entry name" value="RadC_JAB"/>
</dbReference>
<dbReference type="CDD" id="cd08071">
    <property type="entry name" value="MPN_DUF2466"/>
    <property type="match status" value="1"/>
</dbReference>
<dbReference type="InterPro" id="IPR001405">
    <property type="entry name" value="UPF0758"/>
</dbReference>
<dbReference type="InterPro" id="IPR020891">
    <property type="entry name" value="UPF0758_CS"/>
</dbReference>
<evidence type="ECO:0000259" key="7">
    <source>
        <dbReference type="PROSITE" id="PS50249"/>
    </source>
</evidence>
<evidence type="ECO:0000256" key="2">
    <source>
        <dbReference type="ARBA" id="ARBA00022670"/>
    </source>
</evidence>
<sequence>MELIRSHHYLIKTDWEMLNSFFDELKEHGIENFDELLVKLEELKIRNANDLLKYVSGDQCCDSLAILGEGLLERLRSAVSDRELIMTSSDEVGTYLLDKFAGHKQEELWAIYIDNSNHIIAEKKLFQGTLDKSIAHPREVFRWAVIYACAGFFVVHNHPSGNLLPSKSDIELTEMLHEAAKLFRIEFLDHFIVGKGNYFSFCERQLF</sequence>
<name>A0A0F4LC97_9LACO</name>
<evidence type="ECO:0000256" key="5">
    <source>
        <dbReference type="ARBA" id="ARBA00022833"/>
    </source>
</evidence>
<keyword evidence="3" id="KW-0479">Metal-binding</keyword>
<dbReference type="AlphaFoldDB" id="A0A0F4LC97"/>
<feature type="domain" description="MPN" evidence="7">
    <location>
        <begin position="85"/>
        <end position="207"/>
    </location>
</feature>
<reference evidence="8 9" key="1">
    <citation type="submission" date="2015-01" db="EMBL/GenBank/DDBJ databases">
        <title>Comparative genomics of the lactic acid bacteria isolated from the honey bee gut.</title>
        <authorList>
            <person name="Ellegaard K.M."/>
            <person name="Tamarit D."/>
            <person name="Javelind E."/>
            <person name="Olofsson T."/>
            <person name="Andersson S.G."/>
            <person name="Vasquez A."/>
        </authorList>
    </citation>
    <scope>NUCLEOTIDE SEQUENCE [LARGE SCALE GENOMIC DNA]</scope>
    <source>
        <strain evidence="8 9">Hma8</strain>
    </source>
</reference>
<comment type="similarity">
    <text evidence="1">Belongs to the UPF0758 family.</text>
</comment>